<dbReference type="Gene3D" id="3.40.30.120">
    <property type="match status" value="1"/>
</dbReference>
<dbReference type="OrthoDB" id="8670884at2"/>
<comment type="caution">
    <text evidence="5">The sequence shown here is derived from an EMBL/GenBank/DDBJ whole genome shotgun (WGS) entry which is preliminary data.</text>
</comment>
<dbReference type="PRINTS" id="PR00420">
    <property type="entry name" value="RNGMNOXGNASE"/>
</dbReference>
<evidence type="ECO:0000256" key="2">
    <source>
        <dbReference type="ARBA" id="ARBA00022630"/>
    </source>
</evidence>
<dbReference type="Gene3D" id="3.50.50.60">
    <property type="entry name" value="FAD/NAD(P)-binding domain"/>
    <property type="match status" value="1"/>
</dbReference>
<dbReference type="Pfam" id="PF01494">
    <property type="entry name" value="FAD_binding_3"/>
    <property type="match status" value="1"/>
</dbReference>
<dbReference type="Pfam" id="PF21274">
    <property type="entry name" value="Rng_hyd_C"/>
    <property type="match status" value="1"/>
</dbReference>
<organism evidence="5 6">
    <name type="scientific">Nocardia panacis</name>
    <dbReference type="NCBI Taxonomy" id="2340916"/>
    <lineage>
        <taxon>Bacteria</taxon>
        <taxon>Bacillati</taxon>
        <taxon>Actinomycetota</taxon>
        <taxon>Actinomycetes</taxon>
        <taxon>Mycobacteriales</taxon>
        <taxon>Nocardiaceae</taxon>
        <taxon>Nocardia</taxon>
    </lineage>
</organism>
<gene>
    <name evidence="5" type="ORF">D5S18_27675</name>
</gene>
<evidence type="ECO:0000313" key="6">
    <source>
        <dbReference type="Proteomes" id="UP000266677"/>
    </source>
</evidence>
<dbReference type="PANTHER" id="PTHR43004">
    <property type="entry name" value="TRK SYSTEM POTASSIUM UPTAKE PROTEIN"/>
    <property type="match status" value="1"/>
</dbReference>
<dbReference type="SUPFAM" id="SSF51905">
    <property type="entry name" value="FAD/NAD(P)-binding domain"/>
    <property type="match status" value="1"/>
</dbReference>
<reference evidence="5 6" key="1">
    <citation type="submission" date="2018-09" db="EMBL/GenBank/DDBJ databases">
        <title>YIM PH21274 draft genome.</title>
        <authorList>
            <person name="Miao C."/>
        </authorList>
    </citation>
    <scope>NUCLEOTIDE SEQUENCE [LARGE SCALE GENOMIC DNA]</scope>
    <source>
        <strain evidence="5 6">YIM PH 21724</strain>
    </source>
</reference>
<dbReference type="Proteomes" id="UP000266677">
    <property type="component" value="Unassembled WGS sequence"/>
</dbReference>
<keyword evidence="6" id="KW-1185">Reference proteome</keyword>
<evidence type="ECO:0000256" key="1">
    <source>
        <dbReference type="ARBA" id="ARBA00001974"/>
    </source>
</evidence>
<dbReference type="InterPro" id="IPR050641">
    <property type="entry name" value="RIFMO-like"/>
</dbReference>
<dbReference type="GO" id="GO:0071949">
    <property type="term" value="F:FAD binding"/>
    <property type="evidence" value="ECO:0007669"/>
    <property type="project" value="InterPro"/>
</dbReference>
<comment type="cofactor">
    <cofactor evidence="1">
        <name>FAD</name>
        <dbReference type="ChEBI" id="CHEBI:57692"/>
    </cofactor>
</comment>
<evidence type="ECO:0000259" key="4">
    <source>
        <dbReference type="Pfam" id="PF01494"/>
    </source>
</evidence>
<keyword evidence="3" id="KW-0274">FAD</keyword>
<dbReference type="PANTHER" id="PTHR43004:SF19">
    <property type="entry name" value="BINDING MONOOXYGENASE, PUTATIVE (JCVI)-RELATED"/>
    <property type="match status" value="1"/>
</dbReference>
<proteinExistence type="predicted"/>
<name>A0A3A4KN37_9NOCA</name>
<feature type="domain" description="FAD-binding" evidence="4">
    <location>
        <begin position="3"/>
        <end position="330"/>
    </location>
</feature>
<keyword evidence="2" id="KW-0285">Flavoprotein</keyword>
<dbReference type="RefSeq" id="WP_120044013.1">
    <property type="nucleotide sequence ID" value="NZ_QZFU01000036.1"/>
</dbReference>
<evidence type="ECO:0000313" key="5">
    <source>
        <dbReference type="EMBL" id="RJO70956.1"/>
    </source>
</evidence>
<dbReference type="AlphaFoldDB" id="A0A3A4KN37"/>
<protein>
    <submittedName>
        <fullName evidence="5">Oxygenase</fullName>
    </submittedName>
</protein>
<dbReference type="Gene3D" id="3.30.70.2450">
    <property type="match status" value="1"/>
</dbReference>
<accession>A0A3A4KN37</accession>
<dbReference type="InterPro" id="IPR002938">
    <property type="entry name" value="FAD-bd"/>
</dbReference>
<dbReference type="EMBL" id="QZFU01000036">
    <property type="protein sequence ID" value="RJO70956.1"/>
    <property type="molecule type" value="Genomic_DNA"/>
</dbReference>
<sequence length="494" mass="52162">MVVIVAGAGPTGLAAACGLLRRGVPVRVLDAAEGPATTSRALAVQPRGAEVLERLGALGDLAERGINPIGATVHAGGRDLLTFPVGAATAAGRHPVILVSQAELEARLRIRLAELGGKIEWGAPVAGAEQDSTGVLVRVDGPVGEVRGDWLLGCDGAHSAVRKIAGIGFPGRPIIERFVLADVHVELPVSRAGTHVWMHEEGLLVLFPLPGADLWRIIAAVGVEEADTLAQLARLVAARTGGEVRFESVEWISTFRIQRRLADTYRRGRLLIAGDAAHIHSPFGGQGLNTGIGDAENLAWKLVLVAKGLAGDALLDTYTAERRPVGADVAAGTTGATRILLAGNAPARFLRDRVILPILRDRRLMRRVTASASQLGVSYRRGPLAPLGFLSSLGTTRHTSAEHVLPGDRVPDIETRTSEGRQTRLYAALQGRFAVVAPSGSVPDLAQARRLGAELVGLTADVPDPMLVRPDAHLAWRAHRARVSPSTYMDLLLG</sequence>
<evidence type="ECO:0000256" key="3">
    <source>
        <dbReference type="ARBA" id="ARBA00022827"/>
    </source>
</evidence>
<dbReference type="GO" id="GO:0016709">
    <property type="term" value="F:oxidoreductase activity, acting on paired donors, with incorporation or reduction of molecular oxygen, NAD(P)H as one donor, and incorporation of one atom of oxygen"/>
    <property type="evidence" value="ECO:0007669"/>
    <property type="project" value="UniProtKB-ARBA"/>
</dbReference>
<dbReference type="InterPro" id="IPR036188">
    <property type="entry name" value="FAD/NAD-bd_sf"/>
</dbReference>